<gene>
    <name evidence="1" type="ORF">PYW08_010958</name>
</gene>
<name>A0ACC2Q4E4_9NEOP</name>
<proteinExistence type="predicted"/>
<keyword evidence="2" id="KW-1185">Reference proteome</keyword>
<evidence type="ECO:0000313" key="1">
    <source>
        <dbReference type="EMBL" id="KAJ8706332.1"/>
    </source>
</evidence>
<organism evidence="1 2">
    <name type="scientific">Mythimna loreyi</name>
    <dbReference type="NCBI Taxonomy" id="667449"/>
    <lineage>
        <taxon>Eukaryota</taxon>
        <taxon>Metazoa</taxon>
        <taxon>Ecdysozoa</taxon>
        <taxon>Arthropoda</taxon>
        <taxon>Hexapoda</taxon>
        <taxon>Insecta</taxon>
        <taxon>Pterygota</taxon>
        <taxon>Neoptera</taxon>
        <taxon>Endopterygota</taxon>
        <taxon>Lepidoptera</taxon>
        <taxon>Glossata</taxon>
        <taxon>Ditrysia</taxon>
        <taxon>Noctuoidea</taxon>
        <taxon>Noctuidae</taxon>
        <taxon>Noctuinae</taxon>
        <taxon>Hadenini</taxon>
        <taxon>Mythimna</taxon>
    </lineage>
</organism>
<accession>A0ACC2Q4E4</accession>
<evidence type="ECO:0000313" key="2">
    <source>
        <dbReference type="Proteomes" id="UP001231649"/>
    </source>
</evidence>
<dbReference type="Proteomes" id="UP001231649">
    <property type="component" value="Chromosome 28"/>
</dbReference>
<comment type="caution">
    <text evidence="1">The sequence shown here is derived from an EMBL/GenBank/DDBJ whole genome shotgun (WGS) entry which is preliminary data.</text>
</comment>
<protein>
    <submittedName>
        <fullName evidence="1">Uncharacterized protein</fullName>
    </submittedName>
</protein>
<dbReference type="EMBL" id="CM056804">
    <property type="protein sequence ID" value="KAJ8706332.1"/>
    <property type="molecule type" value="Genomic_DNA"/>
</dbReference>
<reference evidence="1" key="1">
    <citation type="submission" date="2023-03" db="EMBL/GenBank/DDBJ databases">
        <title>Chromosome-level genomes of two armyworms, Mythimna separata and Mythimna loreyi, provide insights into the biosynthesis and reception of sex pheromones.</title>
        <authorList>
            <person name="Zhao H."/>
        </authorList>
    </citation>
    <scope>NUCLEOTIDE SEQUENCE</scope>
    <source>
        <strain evidence="1">BeijingLab</strain>
    </source>
</reference>
<sequence>MPKAKELKCYFGCVVDGPLHRYPKWDYPYSDKFEQWKSILNSETIARGNEFIYNNVRICYRHFEKGFQLPSHRLTKNAVPTLNLFPSRQSVEQPSTSSADQYEHSLPATSDIASLESIHVMVPTMGGSSAQEASTSSALPNEIIPTTGDDDSSNLTCIAPPRPKRARYEQPTAKAILRLKEKLLQLKDKCKSQSKKIRAAKKLATSKKFLKYIEKLPDAAQTFLKMQMRWKKKPRGRRYNTEEKIMALTIMKQSPKAYKLLQKITLQTSKMWPIIMQFLRSNAPYFTLPVAAVVGVIGYNLESLLSDRYTPYNKAVQDQRLERLVEEEALNDPTNVQKLKYKENVLGRNVPPSLQTNN</sequence>